<dbReference type="InterPro" id="IPR008256">
    <property type="entry name" value="Peptidase_S1B"/>
</dbReference>
<dbReference type="RefSeq" id="WP_257770067.1">
    <property type="nucleotide sequence ID" value="NZ_CP102480.1"/>
</dbReference>
<sequence length="314" mass="34021">MTPTENKTKESEIAEIYHSGTDARHQPTSTNPLDRVLYGEDDRRDVHNLADVQVDAALLRKLIASTVILTDRSNLTKQTDGSYELRVESFERPDPTTGVALPACSGERFGHQYTGGWCSGFLVGPDVIVTAGHCNKSADSVTNTAYVFGFRAQTATDPGTTAFRDDQVYFGRELIAHDLSEDGDYAIVRLDRPVTAPDAEPMKVRVSGEAGIGSNIGVIGYPSGLPVKIAFGPDTIVIRRDDPWLLANLDTYGGNSGSAVLNRDGLVEGILVRGAQDYHTDSRNGCFRSNRELNSEGREVATKASAFVDKIPRG</sequence>
<name>A0A9J7AZF3_9PROT</name>
<organism evidence="8 9">
    <name type="scientific">Nisaea acidiphila</name>
    <dbReference type="NCBI Taxonomy" id="1862145"/>
    <lineage>
        <taxon>Bacteria</taxon>
        <taxon>Pseudomonadati</taxon>
        <taxon>Pseudomonadota</taxon>
        <taxon>Alphaproteobacteria</taxon>
        <taxon>Rhodospirillales</taxon>
        <taxon>Thalassobaculaceae</taxon>
        <taxon>Nisaea</taxon>
    </lineage>
</organism>
<dbReference type="PRINTS" id="PR00839">
    <property type="entry name" value="V8PROTEASE"/>
</dbReference>
<dbReference type="GO" id="GO:0006508">
    <property type="term" value="P:proteolysis"/>
    <property type="evidence" value="ECO:0007669"/>
    <property type="project" value="UniProtKB-KW"/>
</dbReference>
<dbReference type="PANTHER" id="PTHR15462">
    <property type="entry name" value="SERINE PROTEASE"/>
    <property type="match status" value="1"/>
</dbReference>
<evidence type="ECO:0000256" key="1">
    <source>
        <dbReference type="ARBA" id="ARBA00008764"/>
    </source>
</evidence>
<accession>A0A9J7AZF3</accession>
<evidence type="ECO:0000256" key="4">
    <source>
        <dbReference type="ARBA" id="ARBA00022801"/>
    </source>
</evidence>
<dbReference type="KEGG" id="naci:NUH88_03795"/>
<feature type="active site" description="Charge relay system" evidence="6">
    <location>
        <position position="133"/>
    </location>
</feature>
<dbReference type="EMBL" id="CP102480">
    <property type="protein sequence ID" value="UUX50829.1"/>
    <property type="molecule type" value="Genomic_DNA"/>
</dbReference>
<evidence type="ECO:0000256" key="7">
    <source>
        <dbReference type="RuleBase" id="RU004296"/>
    </source>
</evidence>
<dbReference type="SUPFAM" id="SSF50494">
    <property type="entry name" value="Trypsin-like serine proteases"/>
    <property type="match status" value="1"/>
</dbReference>
<dbReference type="PANTHER" id="PTHR15462:SF8">
    <property type="entry name" value="SERINE PROTEASE"/>
    <property type="match status" value="1"/>
</dbReference>
<keyword evidence="9" id="KW-1185">Reference proteome</keyword>
<dbReference type="Pfam" id="PF13365">
    <property type="entry name" value="Trypsin_2"/>
    <property type="match status" value="1"/>
</dbReference>
<keyword evidence="5 7" id="KW-0720">Serine protease</keyword>
<evidence type="ECO:0000313" key="9">
    <source>
        <dbReference type="Proteomes" id="UP001060336"/>
    </source>
</evidence>
<evidence type="ECO:0000313" key="8">
    <source>
        <dbReference type="EMBL" id="UUX50829.1"/>
    </source>
</evidence>
<proteinExistence type="inferred from homology"/>
<keyword evidence="4 7" id="KW-0378">Hydrolase</keyword>
<dbReference type="InterPro" id="IPR043504">
    <property type="entry name" value="Peptidase_S1_PA_chymotrypsin"/>
</dbReference>
<evidence type="ECO:0000256" key="2">
    <source>
        <dbReference type="ARBA" id="ARBA00022670"/>
    </source>
</evidence>
<keyword evidence="2 7" id="KW-0645">Protease</keyword>
<evidence type="ECO:0000256" key="6">
    <source>
        <dbReference type="PIRSR" id="PIRSR608256-1"/>
    </source>
</evidence>
<dbReference type="EC" id="3.4.21.-" evidence="7"/>
<gene>
    <name evidence="8" type="ORF">NUH88_03795</name>
</gene>
<dbReference type="Proteomes" id="UP001060336">
    <property type="component" value="Chromosome"/>
</dbReference>
<dbReference type="GO" id="GO:0004252">
    <property type="term" value="F:serine-type endopeptidase activity"/>
    <property type="evidence" value="ECO:0007669"/>
    <property type="project" value="InterPro"/>
</dbReference>
<dbReference type="InterPro" id="IPR009003">
    <property type="entry name" value="Peptidase_S1_PA"/>
</dbReference>
<feature type="active site" description="Charge relay system" evidence="6">
    <location>
        <position position="184"/>
    </location>
</feature>
<dbReference type="InterPro" id="IPR018114">
    <property type="entry name" value="TRYPSIN_HIS"/>
</dbReference>
<evidence type="ECO:0000256" key="3">
    <source>
        <dbReference type="ARBA" id="ARBA00022729"/>
    </source>
</evidence>
<protein>
    <recommendedName>
        <fullName evidence="7">Serine protease</fullName>
        <ecNumber evidence="7">3.4.21.-</ecNumber>
    </recommendedName>
</protein>
<evidence type="ECO:0000256" key="5">
    <source>
        <dbReference type="ARBA" id="ARBA00022825"/>
    </source>
</evidence>
<dbReference type="AlphaFoldDB" id="A0A9J7AZF3"/>
<reference evidence="8" key="1">
    <citation type="submission" date="2022-08" db="EMBL/GenBank/DDBJ databases">
        <title>Nisaea acidiphila sp. nov., isolated from a marine algal debris and emended description of the genus Nisaea Urios et al. 2008.</title>
        <authorList>
            <person name="Kwon K."/>
        </authorList>
    </citation>
    <scope>NUCLEOTIDE SEQUENCE</scope>
    <source>
        <strain evidence="8">MEBiC11861</strain>
    </source>
</reference>
<dbReference type="Gene3D" id="2.40.10.10">
    <property type="entry name" value="Trypsin-like serine proteases"/>
    <property type="match status" value="2"/>
</dbReference>
<dbReference type="PROSITE" id="PS00134">
    <property type="entry name" value="TRYPSIN_HIS"/>
    <property type="match status" value="1"/>
</dbReference>
<keyword evidence="3" id="KW-0732">Signal</keyword>
<dbReference type="InterPro" id="IPR050966">
    <property type="entry name" value="Glutamyl_endopeptidase"/>
</dbReference>
<feature type="active site" description="Charge relay system" evidence="6">
    <location>
        <position position="256"/>
    </location>
</feature>
<comment type="similarity">
    <text evidence="1 7">Belongs to the peptidase S1B family.</text>
</comment>